<evidence type="ECO:0000256" key="6">
    <source>
        <dbReference type="ARBA" id="ARBA00022741"/>
    </source>
</evidence>
<evidence type="ECO:0000256" key="7">
    <source>
        <dbReference type="ARBA" id="ARBA00022777"/>
    </source>
</evidence>
<evidence type="ECO:0000256" key="5">
    <source>
        <dbReference type="ARBA" id="ARBA00022679"/>
    </source>
</evidence>
<dbReference type="SMART" id="SM00091">
    <property type="entry name" value="PAS"/>
    <property type="match status" value="1"/>
</dbReference>
<dbReference type="NCBIfam" id="TIGR00229">
    <property type="entry name" value="sensory_box"/>
    <property type="match status" value="1"/>
</dbReference>
<dbReference type="InterPro" id="IPR013656">
    <property type="entry name" value="PAS_4"/>
</dbReference>
<name>A0ABY7C242_9HYPH</name>
<keyword evidence="13" id="KW-1185">Reference proteome</keyword>
<reference evidence="12" key="1">
    <citation type="submission" date="2022-12" db="EMBL/GenBank/DDBJ databases">
        <title>Jiella pelagia sp. nov., isolated from phosphonate enriched culture of Northwest Pacific surface seawater.</title>
        <authorList>
            <person name="Shin D.Y."/>
            <person name="Hwang C.Y."/>
        </authorList>
    </citation>
    <scope>NUCLEOTIDE SEQUENCE</scope>
    <source>
        <strain evidence="12">HL-NP1</strain>
    </source>
</reference>
<keyword evidence="6" id="KW-0547">Nucleotide-binding</keyword>
<dbReference type="Pfam" id="PF01590">
    <property type="entry name" value="GAF"/>
    <property type="match status" value="1"/>
</dbReference>
<sequence>MQDMSPFPGVGNDEGERIGDADRLDLLTRAGLLDTQAEEIFDRGVRLATKLLGTPVSLLSLVDRNRQFFKAQQGLPEPYSAARETPLSHSFCKHVVDSGELLVIEDAREHPLVADNLAIPDLNVIAYLGVPIVTADGHVLGSFCAIDTEPRHWTSEDIETLRTIATGVESEIRLRIEVDHRRALQEKADLDRARLALVLETTADGIVKIDRRLTVDYANRGAKAILGLGDELNGRSLWQVFPRADGDAFEVLVKRAFATGDTAEETAHCSDLGRWLEARVVPAGDEMTLFFRDVSARQRMQESRQLLVRELHHRIKNLFAIVRGMISMAARGATGPAEMAEALQGRLIALARAHDLIRPALTAEVESDYQEIFLGDLVKILVEPYRKAGADSLTIRGPMLRLGVNSTTHVALFIHELSTNANKYGAFSQSGGRLVVEWAIVGDVLDFHWTETGGPEMTGAPAALGFGSKLVGLCVETQLEGDLTIQWPPIGMRLDAKIPLHAIAR</sequence>
<protein>
    <recommendedName>
        <fullName evidence="3">Blue-light-activated histidine kinase</fullName>
        <ecNumber evidence="2">2.7.13.3</ecNumber>
    </recommendedName>
</protein>
<dbReference type="CDD" id="cd00130">
    <property type="entry name" value="PAS"/>
    <property type="match status" value="1"/>
</dbReference>
<dbReference type="EC" id="2.7.13.3" evidence="2"/>
<accession>A0ABY7C242</accession>
<dbReference type="Pfam" id="PF08448">
    <property type="entry name" value="PAS_4"/>
    <property type="match status" value="1"/>
</dbReference>
<evidence type="ECO:0000256" key="1">
    <source>
        <dbReference type="ARBA" id="ARBA00000085"/>
    </source>
</evidence>
<keyword evidence="8" id="KW-0067">ATP-binding</keyword>
<dbReference type="Pfam" id="PF07536">
    <property type="entry name" value="HWE_HK"/>
    <property type="match status" value="1"/>
</dbReference>
<evidence type="ECO:0000259" key="9">
    <source>
        <dbReference type="SMART" id="SM00065"/>
    </source>
</evidence>
<evidence type="ECO:0000256" key="3">
    <source>
        <dbReference type="ARBA" id="ARBA00021740"/>
    </source>
</evidence>
<dbReference type="Proteomes" id="UP001164020">
    <property type="component" value="Chromosome"/>
</dbReference>
<evidence type="ECO:0000256" key="4">
    <source>
        <dbReference type="ARBA" id="ARBA00022553"/>
    </source>
</evidence>
<dbReference type="InterPro" id="IPR011102">
    <property type="entry name" value="Sig_transdc_His_kinase_HWE"/>
</dbReference>
<organism evidence="12 13">
    <name type="scientific">Jiella pelagia</name>
    <dbReference type="NCBI Taxonomy" id="2986949"/>
    <lineage>
        <taxon>Bacteria</taxon>
        <taxon>Pseudomonadati</taxon>
        <taxon>Pseudomonadota</taxon>
        <taxon>Alphaproteobacteria</taxon>
        <taxon>Hyphomicrobiales</taxon>
        <taxon>Aurantimonadaceae</taxon>
        <taxon>Jiella</taxon>
    </lineage>
</organism>
<evidence type="ECO:0000256" key="8">
    <source>
        <dbReference type="ARBA" id="ARBA00022840"/>
    </source>
</evidence>
<dbReference type="EMBL" id="CP114029">
    <property type="protein sequence ID" value="WAP69420.1"/>
    <property type="molecule type" value="Genomic_DNA"/>
</dbReference>
<feature type="domain" description="PAS" evidence="10">
    <location>
        <begin position="193"/>
        <end position="258"/>
    </location>
</feature>
<feature type="domain" description="GAF" evidence="9">
    <location>
        <begin position="36"/>
        <end position="188"/>
    </location>
</feature>
<proteinExistence type="predicted"/>
<keyword evidence="7" id="KW-0418">Kinase</keyword>
<dbReference type="SUPFAM" id="SSF55781">
    <property type="entry name" value="GAF domain-like"/>
    <property type="match status" value="1"/>
</dbReference>
<keyword evidence="5" id="KW-0808">Transferase</keyword>
<dbReference type="Gene3D" id="3.30.450.40">
    <property type="match status" value="1"/>
</dbReference>
<comment type="catalytic activity">
    <reaction evidence="1">
        <text>ATP + protein L-histidine = ADP + protein N-phospho-L-histidine.</text>
        <dbReference type="EC" id="2.7.13.3"/>
    </reaction>
</comment>
<gene>
    <name evidence="12" type="ORF">OH818_03850</name>
</gene>
<dbReference type="Gene3D" id="3.30.450.20">
    <property type="entry name" value="PAS domain"/>
    <property type="match status" value="1"/>
</dbReference>
<evidence type="ECO:0000313" key="13">
    <source>
        <dbReference type="Proteomes" id="UP001164020"/>
    </source>
</evidence>
<dbReference type="PANTHER" id="PTHR41523:SF8">
    <property type="entry name" value="ETHYLENE RESPONSE SENSOR PROTEIN"/>
    <property type="match status" value="1"/>
</dbReference>
<dbReference type="InterPro" id="IPR003018">
    <property type="entry name" value="GAF"/>
</dbReference>
<evidence type="ECO:0000256" key="2">
    <source>
        <dbReference type="ARBA" id="ARBA00012438"/>
    </source>
</evidence>
<keyword evidence="4" id="KW-0597">Phosphoprotein</keyword>
<evidence type="ECO:0000259" key="10">
    <source>
        <dbReference type="SMART" id="SM00091"/>
    </source>
</evidence>
<dbReference type="SMART" id="SM00911">
    <property type="entry name" value="HWE_HK"/>
    <property type="match status" value="1"/>
</dbReference>
<dbReference type="InterPro" id="IPR000014">
    <property type="entry name" value="PAS"/>
</dbReference>
<dbReference type="SUPFAM" id="SSF55785">
    <property type="entry name" value="PYP-like sensor domain (PAS domain)"/>
    <property type="match status" value="1"/>
</dbReference>
<evidence type="ECO:0000313" key="12">
    <source>
        <dbReference type="EMBL" id="WAP69420.1"/>
    </source>
</evidence>
<evidence type="ECO:0000259" key="11">
    <source>
        <dbReference type="SMART" id="SM00911"/>
    </source>
</evidence>
<dbReference type="PANTHER" id="PTHR41523">
    <property type="entry name" value="TWO-COMPONENT SYSTEM SENSOR PROTEIN"/>
    <property type="match status" value="1"/>
</dbReference>
<dbReference type="InterPro" id="IPR029016">
    <property type="entry name" value="GAF-like_dom_sf"/>
</dbReference>
<dbReference type="InterPro" id="IPR035965">
    <property type="entry name" value="PAS-like_dom_sf"/>
</dbReference>
<dbReference type="SMART" id="SM00065">
    <property type="entry name" value="GAF"/>
    <property type="match status" value="1"/>
</dbReference>
<feature type="domain" description="Signal transduction histidine kinase HWE region" evidence="11">
    <location>
        <begin position="310"/>
        <end position="399"/>
    </location>
</feature>
<dbReference type="RefSeq" id="WP_268881859.1">
    <property type="nucleotide sequence ID" value="NZ_CP114029.1"/>
</dbReference>